<name>W8JNB2_9CHLA</name>
<keyword evidence="3 6" id="KW-0238">DNA-binding</keyword>
<keyword evidence="4 6" id="KW-0233">DNA recombination</keyword>
<keyword evidence="8" id="KW-0067">ATP-binding</keyword>
<feature type="region of interest" description="Domain III" evidence="6">
    <location>
        <begin position="168"/>
        <end position="220"/>
    </location>
</feature>
<dbReference type="EMBL" id="CP006571">
    <property type="protein sequence ID" value="AHK63769.1"/>
    <property type="molecule type" value="Genomic_DNA"/>
</dbReference>
<dbReference type="InterPro" id="IPR013849">
    <property type="entry name" value="DNA_helicase_Holl-junc_RuvA_I"/>
</dbReference>
<evidence type="ECO:0000256" key="3">
    <source>
        <dbReference type="ARBA" id="ARBA00023125"/>
    </source>
</evidence>
<dbReference type="AlphaFoldDB" id="W8JNB2"/>
<keyword evidence="1 6" id="KW-0963">Cytoplasm</keyword>
<dbReference type="Pfam" id="PF01330">
    <property type="entry name" value="RuvA_N"/>
    <property type="match status" value="1"/>
</dbReference>
<protein>
    <recommendedName>
        <fullName evidence="6">Holliday junction branch migration complex subunit RuvA</fullName>
    </recommendedName>
</protein>
<evidence type="ECO:0000256" key="5">
    <source>
        <dbReference type="ARBA" id="ARBA00023204"/>
    </source>
</evidence>
<reference evidence="8 9" key="1">
    <citation type="journal article" date="2014" name="Syst. Appl. Microbiol.">
        <title>Evidence for the existence of two new members of the family Chlamydiaceae and proposal of Chlamydia avium sp. nov. and Chlamydia gallinacea sp. nov.</title>
        <authorList>
            <person name="Sachse K."/>
            <person name="Laroucau K."/>
            <person name="Riege K."/>
            <person name="Wehner S."/>
            <person name="Dilcher M."/>
            <person name="Creasy H.H."/>
            <person name="Weidmann M."/>
            <person name="Myers G."/>
            <person name="Vorimore F."/>
            <person name="Vicari N."/>
            <person name="Magnino S."/>
            <person name="Liebler-Tenorio E."/>
            <person name="Ruettger A."/>
            <person name="Bavoil P.M."/>
            <person name="Hufert F.T."/>
            <person name="Rossello-Mora R."/>
            <person name="Marz M."/>
        </authorList>
    </citation>
    <scope>NUCLEOTIDE SEQUENCE [LARGE SCALE GENOMIC DNA]</scope>
    <source>
        <strain evidence="8 9">10DC88</strain>
    </source>
</reference>
<evidence type="ECO:0000256" key="2">
    <source>
        <dbReference type="ARBA" id="ARBA00022763"/>
    </source>
</evidence>
<evidence type="ECO:0000313" key="8">
    <source>
        <dbReference type="EMBL" id="AHK63769.1"/>
    </source>
</evidence>
<dbReference type="GO" id="GO:0016787">
    <property type="term" value="F:hydrolase activity"/>
    <property type="evidence" value="ECO:0007669"/>
    <property type="project" value="UniProtKB-KW"/>
</dbReference>
<evidence type="ECO:0000256" key="4">
    <source>
        <dbReference type="ARBA" id="ARBA00023172"/>
    </source>
</evidence>
<dbReference type="GO" id="GO:0000400">
    <property type="term" value="F:four-way junction DNA binding"/>
    <property type="evidence" value="ECO:0007669"/>
    <property type="project" value="UniProtKB-UniRule"/>
</dbReference>
<evidence type="ECO:0000256" key="6">
    <source>
        <dbReference type="HAMAP-Rule" id="MF_00031"/>
    </source>
</evidence>
<dbReference type="InterPro" id="IPR011114">
    <property type="entry name" value="RuvA_C"/>
</dbReference>
<keyword evidence="2 6" id="KW-0227">DNA damage</keyword>
<dbReference type="Proteomes" id="UP000019433">
    <property type="component" value="Chromosome"/>
</dbReference>
<sequence>MSCTHVFLFLGGRIMYDYLRGILTYIGPGYISIECRGLGFGICVADCWIIELSSQLHCELMVYTFTVVRETEPVLYGFRSRGERECFRMLLSFSGIGPKTGLAILNTFSLSQLCTIARTEDVKAIASVPGIGKKTAEKLMVDLKQKLTDLLPLDTHTSSWEPTKLSHIDEGIQALAALGYSKSIAEKMIIEAMRDLPENASLAEILPIALKKNLKDLNKI</sequence>
<gene>
    <name evidence="6 8" type="primary">ruvA</name>
    <name evidence="8" type="ORF">M832_09220</name>
</gene>
<keyword evidence="5 6" id="KW-0234">DNA repair</keyword>
<dbReference type="InterPro" id="IPR012340">
    <property type="entry name" value="NA-bd_OB-fold"/>
</dbReference>
<dbReference type="eggNOG" id="COG0632">
    <property type="taxonomic scope" value="Bacteria"/>
</dbReference>
<dbReference type="GO" id="GO:0005524">
    <property type="term" value="F:ATP binding"/>
    <property type="evidence" value="ECO:0007669"/>
    <property type="project" value="InterPro"/>
</dbReference>
<proteinExistence type="inferred from homology"/>
<feature type="domain" description="Helix-hairpin-helix DNA-binding motif class 1" evidence="7">
    <location>
        <begin position="123"/>
        <end position="142"/>
    </location>
</feature>
<dbReference type="SUPFAM" id="SSF50249">
    <property type="entry name" value="Nucleic acid-binding proteins"/>
    <property type="match status" value="1"/>
</dbReference>
<dbReference type="CDD" id="cd14332">
    <property type="entry name" value="UBA_RuvA_C"/>
    <property type="match status" value="1"/>
</dbReference>
<feature type="domain" description="Helix-hairpin-helix DNA-binding motif class 1" evidence="7">
    <location>
        <begin position="88"/>
        <end position="107"/>
    </location>
</feature>
<dbReference type="GO" id="GO:0009379">
    <property type="term" value="C:Holliday junction helicase complex"/>
    <property type="evidence" value="ECO:0007669"/>
    <property type="project" value="InterPro"/>
</dbReference>
<dbReference type="GO" id="GO:0006310">
    <property type="term" value="P:DNA recombination"/>
    <property type="evidence" value="ECO:0007669"/>
    <property type="project" value="UniProtKB-UniRule"/>
</dbReference>
<dbReference type="GO" id="GO:0006281">
    <property type="term" value="P:DNA repair"/>
    <property type="evidence" value="ECO:0007669"/>
    <property type="project" value="UniProtKB-UniRule"/>
</dbReference>
<keyword evidence="8" id="KW-0347">Helicase</keyword>
<dbReference type="Gene3D" id="1.10.8.10">
    <property type="entry name" value="DNA helicase RuvA subunit, C-terminal domain"/>
    <property type="match status" value="1"/>
</dbReference>
<evidence type="ECO:0000313" key="9">
    <source>
        <dbReference type="Proteomes" id="UP000019433"/>
    </source>
</evidence>
<dbReference type="SUPFAM" id="SSF46929">
    <property type="entry name" value="DNA helicase RuvA subunit, C-terminal domain"/>
    <property type="match status" value="1"/>
</dbReference>
<comment type="subcellular location">
    <subcellularLocation>
        <location evidence="6">Cytoplasm</location>
    </subcellularLocation>
</comment>
<dbReference type="InterPro" id="IPR010994">
    <property type="entry name" value="RuvA_2-like"/>
</dbReference>
<keyword evidence="8" id="KW-0378">Hydrolase</keyword>
<dbReference type="Gene3D" id="1.10.150.20">
    <property type="entry name" value="5' to 3' exonuclease, C-terminal subdomain"/>
    <property type="match status" value="1"/>
</dbReference>
<dbReference type="HAMAP" id="MF_00031">
    <property type="entry name" value="DNA_HJ_migration_RuvA"/>
    <property type="match status" value="1"/>
</dbReference>
<dbReference type="HOGENOM" id="CLU_087936_3_0_0"/>
<dbReference type="InterPro" id="IPR003583">
    <property type="entry name" value="Hlx-hairpin-Hlx_DNA-bd_motif"/>
</dbReference>
<evidence type="ECO:0000256" key="1">
    <source>
        <dbReference type="ARBA" id="ARBA00022490"/>
    </source>
</evidence>
<dbReference type="SMART" id="SM00278">
    <property type="entry name" value="HhH1"/>
    <property type="match status" value="2"/>
</dbReference>
<keyword evidence="8" id="KW-0547">Nucleotide-binding</keyword>
<accession>W8JNB2</accession>
<dbReference type="Pfam" id="PF14520">
    <property type="entry name" value="HHH_5"/>
    <property type="match status" value="1"/>
</dbReference>
<dbReference type="GO" id="GO:0048476">
    <property type="term" value="C:Holliday junction resolvase complex"/>
    <property type="evidence" value="ECO:0007669"/>
    <property type="project" value="UniProtKB-UniRule"/>
</dbReference>
<organism evidence="8 9">
    <name type="scientific">Chlamydia avium 10DC88</name>
    <dbReference type="NCBI Taxonomy" id="1229831"/>
    <lineage>
        <taxon>Bacteria</taxon>
        <taxon>Pseudomonadati</taxon>
        <taxon>Chlamydiota</taxon>
        <taxon>Chlamydiia</taxon>
        <taxon>Chlamydiales</taxon>
        <taxon>Chlamydiaceae</taxon>
        <taxon>Chlamydia/Chlamydophila group</taxon>
        <taxon>Chlamydia</taxon>
    </lineage>
</organism>
<dbReference type="GO" id="GO:0009378">
    <property type="term" value="F:four-way junction helicase activity"/>
    <property type="evidence" value="ECO:0007669"/>
    <property type="project" value="InterPro"/>
</dbReference>
<evidence type="ECO:0000259" key="7">
    <source>
        <dbReference type="SMART" id="SM00278"/>
    </source>
</evidence>
<dbReference type="Gene3D" id="2.40.50.140">
    <property type="entry name" value="Nucleic acid-binding proteins"/>
    <property type="match status" value="1"/>
</dbReference>
<dbReference type="KEGG" id="cav:M832_09220"/>
<dbReference type="PATRIC" id="fig|1229831.3.peg.922"/>
<dbReference type="InterPro" id="IPR036267">
    <property type="entry name" value="RuvA_C_sf"/>
</dbReference>
<comment type="caution">
    <text evidence="6">Lacks conserved residue(s) required for the propagation of feature annotation.</text>
</comment>
<comment type="similarity">
    <text evidence="6">Belongs to the RuvA family.</text>
</comment>
<comment type="subunit">
    <text evidence="6">Homotetramer. Forms an RuvA(8)-RuvB(12)-Holliday junction (HJ) complex. HJ DNA is sandwiched between 2 RuvA tetramers; dsDNA enters through RuvA and exits via RuvB. An RuvB hexamer assembles on each DNA strand where it exits the tetramer. Each RuvB hexamer is contacted by two RuvA subunits (via domain III) on 2 adjacent RuvB subunits; this complex drives branch migration. In the full resolvosome a probable DNA-RuvA(4)-RuvB(12)-RuvC(2) complex forms which resolves the HJ.</text>
</comment>
<dbReference type="InterPro" id="IPR000085">
    <property type="entry name" value="RuvA"/>
</dbReference>
<comment type="domain">
    <text evidence="6">Has three domains with a flexible linker between the domains II and III and assumes an 'L' shape. Domain III is highly mobile and contacts RuvB.</text>
</comment>
<dbReference type="STRING" id="1229831.M832_09220"/>
<dbReference type="NCBIfam" id="TIGR00084">
    <property type="entry name" value="ruvA"/>
    <property type="match status" value="1"/>
</dbReference>
<comment type="function">
    <text evidence="6">The RuvA-RuvB-RuvC complex processes Holliday junction (HJ) DNA during genetic recombination and DNA repair, while the RuvA-RuvB complex plays an important role in the rescue of blocked DNA replication forks via replication fork reversal (RFR). RuvA specifically binds to HJ cruciform DNA, conferring on it an open structure. The RuvB hexamer acts as an ATP-dependent pump, pulling dsDNA into and through the RuvAB complex. HJ branch migration allows RuvC to scan DNA until it finds its consensus sequence, where it cleaves and resolves the cruciform DNA.</text>
</comment>
<dbReference type="SUPFAM" id="SSF47781">
    <property type="entry name" value="RuvA domain 2-like"/>
    <property type="match status" value="1"/>
</dbReference>
<dbReference type="GO" id="GO:0005737">
    <property type="term" value="C:cytoplasm"/>
    <property type="evidence" value="ECO:0007669"/>
    <property type="project" value="UniProtKB-SubCell"/>
</dbReference>